<keyword evidence="1" id="KW-0614">Plasmid</keyword>
<accession>A0ABX8GDZ5</accession>
<dbReference type="NCBIfam" id="NF047358">
    <property type="entry name" value="TenpIN"/>
    <property type="match status" value="1"/>
</dbReference>
<gene>
    <name evidence="1" type="ORF">KKI46_16675</name>
</gene>
<dbReference type="InterPro" id="IPR049929">
    <property type="entry name" value="TenpN-like"/>
</dbReference>
<dbReference type="GeneID" id="88813337"/>
<dbReference type="CDD" id="cd17493">
    <property type="entry name" value="toxin_TenpN"/>
    <property type="match status" value="1"/>
</dbReference>
<evidence type="ECO:0000313" key="2">
    <source>
        <dbReference type="Proteomes" id="UP000679498"/>
    </source>
</evidence>
<organism evidence="1 2">
    <name type="scientific">Exiguobacterium acetylicum</name>
    <name type="common">Brevibacterium acetylicum</name>
    <dbReference type="NCBI Taxonomy" id="41170"/>
    <lineage>
        <taxon>Bacteria</taxon>
        <taxon>Bacillati</taxon>
        <taxon>Bacillota</taxon>
        <taxon>Bacilli</taxon>
        <taxon>Bacillales</taxon>
        <taxon>Bacillales Family XII. Incertae Sedis</taxon>
        <taxon>Exiguobacterium</taxon>
    </lineage>
</organism>
<name>A0ABX8GDZ5_EXIAC</name>
<protein>
    <submittedName>
        <fullName evidence="1">Uncharacterized protein</fullName>
    </submittedName>
</protein>
<proteinExistence type="predicted"/>
<dbReference type="Proteomes" id="UP000679498">
    <property type="component" value="Plasmid p1"/>
</dbReference>
<dbReference type="EMBL" id="CP075898">
    <property type="protein sequence ID" value="QWB31880.1"/>
    <property type="molecule type" value="Genomic_DNA"/>
</dbReference>
<geneLocation type="plasmid" evidence="1 2">
    <name>p1</name>
</geneLocation>
<reference evidence="1 2" key="1">
    <citation type="submission" date="2021-05" db="EMBL/GenBank/DDBJ databases">
        <title>Biocontrol using Exiguobacterium acetylicum SI17 against litchi downy blight caused by Peronophythora litchii.</title>
        <authorList>
            <person name="Zheng L."/>
        </authorList>
    </citation>
    <scope>NUCLEOTIDE SEQUENCE [LARGE SCALE GENOMIC DNA]</scope>
    <source>
        <strain evidence="1 2">SI17</strain>
        <plasmid evidence="1 2">p1</plasmid>
    </source>
</reference>
<keyword evidence="2" id="KW-1185">Reference proteome</keyword>
<dbReference type="RefSeq" id="WP_029343480.1">
    <property type="nucleotide sequence ID" value="NZ_CP075898.1"/>
</dbReference>
<sequence>MNTEHFPLRQLTDQFYEENGHLERVMDKRKDATEYFKKDRGYGVILIEAYGQRFGIPLRSNMTHKFCFSTKITSNPESGRTQRKGLDYTKAVILNEGHYVTERSFKIPADEFDKINDSQEMIKNQFTKFIEKYIKAVEKNDQNVLSRNYRDSSLINYHKELGIENKDVNSTD</sequence>
<evidence type="ECO:0000313" key="1">
    <source>
        <dbReference type="EMBL" id="QWB31880.1"/>
    </source>
</evidence>